<dbReference type="AlphaFoldDB" id="A0AAD9PFG4"/>
<feature type="domain" description="ABC1 atypical kinase-like" evidence="3">
    <location>
        <begin position="186"/>
        <end position="431"/>
    </location>
</feature>
<dbReference type="InterPro" id="IPR051130">
    <property type="entry name" value="Mito_struct-func_regulator"/>
</dbReference>
<evidence type="ECO:0000313" key="4">
    <source>
        <dbReference type="EMBL" id="KAK2193805.1"/>
    </source>
</evidence>
<dbReference type="Proteomes" id="UP001209878">
    <property type="component" value="Unassembled WGS sequence"/>
</dbReference>
<dbReference type="InterPro" id="IPR011009">
    <property type="entry name" value="Kinase-like_dom_sf"/>
</dbReference>
<dbReference type="PANTHER" id="PTHR43173:SF28">
    <property type="entry name" value="AARF DOMAIN CONTAINING KINASE 5"/>
    <property type="match status" value="1"/>
</dbReference>
<accession>A0AAD9PFG4</accession>
<name>A0AAD9PFG4_RIDPI</name>
<evidence type="ECO:0000256" key="1">
    <source>
        <dbReference type="ARBA" id="ARBA00009670"/>
    </source>
</evidence>
<evidence type="ECO:0000259" key="3">
    <source>
        <dbReference type="Pfam" id="PF03109"/>
    </source>
</evidence>
<keyword evidence="2" id="KW-0812">Transmembrane</keyword>
<reference evidence="4" key="1">
    <citation type="journal article" date="2023" name="Mol. Biol. Evol.">
        <title>Third-Generation Sequencing Reveals the Adaptive Role of the Epigenome in Three Deep-Sea Polychaetes.</title>
        <authorList>
            <person name="Perez M."/>
            <person name="Aroh O."/>
            <person name="Sun Y."/>
            <person name="Lan Y."/>
            <person name="Juniper S.K."/>
            <person name="Young C.R."/>
            <person name="Angers B."/>
            <person name="Qian P.Y."/>
        </authorList>
    </citation>
    <scope>NUCLEOTIDE SEQUENCE</scope>
    <source>
        <strain evidence="4">R07B-5</strain>
    </source>
</reference>
<dbReference type="InterPro" id="IPR045307">
    <property type="entry name" value="ADCK1_dom"/>
</dbReference>
<dbReference type="CDD" id="cd13969">
    <property type="entry name" value="ADCK1-like"/>
    <property type="match status" value="1"/>
</dbReference>
<dbReference type="Gene3D" id="1.10.510.10">
    <property type="entry name" value="Transferase(Phosphotransferase) domain 1"/>
    <property type="match status" value="1"/>
</dbReference>
<evidence type="ECO:0000313" key="5">
    <source>
        <dbReference type="Proteomes" id="UP001209878"/>
    </source>
</evidence>
<dbReference type="InterPro" id="IPR004147">
    <property type="entry name" value="ABC1_dom"/>
</dbReference>
<comment type="similarity">
    <text evidence="1">Belongs to the protein kinase superfamily. ADCK protein kinase family.</text>
</comment>
<feature type="transmembrane region" description="Helical" evidence="2">
    <location>
        <begin position="70"/>
        <end position="88"/>
    </location>
</feature>
<organism evidence="4 5">
    <name type="scientific">Ridgeia piscesae</name>
    <name type="common">Tubeworm</name>
    <dbReference type="NCBI Taxonomy" id="27915"/>
    <lineage>
        <taxon>Eukaryota</taxon>
        <taxon>Metazoa</taxon>
        <taxon>Spiralia</taxon>
        <taxon>Lophotrochozoa</taxon>
        <taxon>Annelida</taxon>
        <taxon>Polychaeta</taxon>
        <taxon>Sedentaria</taxon>
        <taxon>Canalipalpata</taxon>
        <taxon>Sabellida</taxon>
        <taxon>Siboglinidae</taxon>
        <taxon>Ridgeia</taxon>
    </lineage>
</organism>
<evidence type="ECO:0000256" key="2">
    <source>
        <dbReference type="SAM" id="Phobius"/>
    </source>
</evidence>
<proteinExistence type="inferred from homology"/>
<dbReference type="Pfam" id="PF03109">
    <property type="entry name" value="ABC1"/>
    <property type="match status" value="1"/>
</dbReference>
<keyword evidence="5" id="KW-1185">Reference proteome</keyword>
<dbReference type="SUPFAM" id="SSF56112">
    <property type="entry name" value="Protein kinase-like (PK-like)"/>
    <property type="match status" value="1"/>
</dbReference>
<keyword evidence="2" id="KW-0472">Membrane</keyword>
<protein>
    <recommendedName>
        <fullName evidence="3">ABC1 atypical kinase-like domain-containing protein</fullName>
    </recommendedName>
</protein>
<keyword evidence="2" id="KW-1133">Transmembrane helix</keyword>
<comment type="caution">
    <text evidence="4">The sequence shown here is derived from an EMBL/GenBank/DDBJ whole genome shotgun (WGS) entry which is preliminary data.</text>
</comment>
<dbReference type="PANTHER" id="PTHR43173">
    <property type="entry name" value="ABC1 FAMILY PROTEIN"/>
    <property type="match status" value="1"/>
</dbReference>
<sequence>MMFGCGVCQICQKLRHIPVKDVQFGYASLARQQLKKPVGTRHRLQSWRQFFTKPRQREDSGRRFHMKANLALFIPLSLPVIGGLYYTSLTEIEKRKHRVFIQGFARFFRCFRIGVAISFDYKWNLRGLEEDSEEWLDIIKQCHKRSAERILDGCLGNGGLYVKLGQGLATMNHILPAEYTDTLVVLQDKALKREAVETIQLFEEDFGMTPHQMFREFEDEPLAAASLAQVHKAVTHTGETVAVKVQYIDLRDRFHGDILTLEILLGLIQWVHPKFGFRWVLQRLKGTLEQELDFENEAKNSERCMRELAHLGYVYVPKVHWKYTTKRVLTAEFIDGCKISDVDAIAEMGISLADINKKLIECFAHQIFHTGFVHADPHPGNIFIRRGKNGQSQLVLLDHGLYDSLSERNRVSLCKLYKAIILRDEDNMAKYSKQLGVQDWYPFCVLLVQRPIYTKSHPRRPMKHITRKIWKNMSKEEQEKLKEKMQDLHDKFFRAMKDMPSGMLLIFRNLNTIRSINRVHGHPVDRYTIMAQCAISGGNIGVELKLTLKGRLASFWERLVFDYKLK</sequence>
<dbReference type="EMBL" id="JAODUO010000006">
    <property type="protein sequence ID" value="KAK2193805.1"/>
    <property type="molecule type" value="Genomic_DNA"/>
</dbReference>
<gene>
    <name evidence="4" type="ORF">NP493_5g08036</name>
</gene>